<evidence type="ECO:0000256" key="6">
    <source>
        <dbReference type="SAM" id="MobiDB-lite"/>
    </source>
</evidence>
<evidence type="ECO:0000256" key="1">
    <source>
        <dbReference type="ARBA" id="ARBA00022723"/>
    </source>
</evidence>
<dbReference type="GO" id="GO:0005634">
    <property type="term" value="C:nucleus"/>
    <property type="evidence" value="ECO:0007669"/>
    <property type="project" value="TreeGrafter"/>
</dbReference>
<keyword evidence="9" id="KW-1185">Reference proteome</keyword>
<feature type="compositionally biased region" description="Basic and acidic residues" evidence="6">
    <location>
        <begin position="104"/>
        <end position="113"/>
    </location>
</feature>
<evidence type="ECO:0000313" key="9">
    <source>
        <dbReference type="Proteomes" id="UP000198287"/>
    </source>
</evidence>
<feature type="compositionally biased region" description="Basic and acidic residues" evidence="6">
    <location>
        <begin position="1"/>
        <end position="16"/>
    </location>
</feature>
<evidence type="ECO:0000256" key="5">
    <source>
        <dbReference type="PROSITE-ProRule" id="PRU00042"/>
    </source>
</evidence>
<evidence type="ECO:0000313" key="8">
    <source>
        <dbReference type="EMBL" id="OXA37202.1"/>
    </source>
</evidence>
<dbReference type="GO" id="GO:0008270">
    <property type="term" value="F:zinc ion binding"/>
    <property type="evidence" value="ECO:0007669"/>
    <property type="project" value="UniProtKB-KW"/>
</dbReference>
<dbReference type="SMART" id="SM00355">
    <property type="entry name" value="ZnF_C2H2"/>
    <property type="match status" value="2"/>
</dbReference>
<dbReference type="Proteomes" id="UP000198287">
    <property type="component" value="Unassembled WGS sequence"/>
</dbReference>
<comment type="caution">
    <text evidence="8">The sequence shown here is derived from an EMBL/GenBank/DDBJ whole genome shotgun (WGS) entry which is preliminary data.</text>
</comment>
<organism evidence="8 9">
    <name type="scientific">Folsomia candida</name>
    <name type="common">Springtail</name>
    <dbReference type="NCBI Taxonomy" id="158441"/>
    <lineage>
        <taxon>Eukaryota</taxon>
        <taxon>Metazoa</taxon>
        <taxon>Ecdysozoa</taxon>
        <taxon>Arthropoda</taxon>
        <taxon>Hexapoda</taxon>
        <taxon>Collembola</taxon>
        <taxon>Entomobryomorpha</taxon>
        <taxon>Isotomoidea</taxon>
        <taxon>Isotomidae</taxon>
        <taxon>Proisotominae</taxon>
        <taxon>Folsomia</taxon>
    </lineage>
</organism>
<keyword evidence="1" id="KW-0479">Metal-binding</keyword>
<keyword evidence="2" id="KW-0677">Repeat</keyword>
<feature type="region of interest" description="Disordered" evidence="6">
    <location>
        <begin position="1"/>
        <end position="254"/>
    </location>
</feature>
<reference evidence="8 9" key="1">
    <citation type="submission" date="2015-12" db="EMBL/GenBank/DDBJ databases">
        <title>The genome of Folsomia candida.</title>
        <authorList>
            <person name="Faddeeva A."/>
            <person name="Derks M.F."/>
            <person name="Anvar Y."/>
            <person name="Smit S."/>
            <person name="Van Straalen N."/>
            <person name="Roelofs D."/>
        </authorList>
    </citation>
    <scope>NUCLEOTIDE SEQUENCE [LARGE SCALE GENOMIC DNA]</scope>
    <source>
        <strain evidence="8 9">VU population</strain>
        <tissue evidence="8">Whole body</tissue>
    </source>
</reference>
<evidence type="ECO:0000256" key="4">
    <source>
        <dbReference type="ARBA" id="ARBA00022833"/>
    </source>
</evidence>
<dbReference type="PANTHER" id="PTHR14196:SF15">
    <property type="entry name" value="OOCYTE ZINC FINGER PROTEIN XLCOF7.1-LIKE"/>
    <property type="match status" value="1"/>
</dbReference>
<feature type="domain" description="C2H2-type" evidence="7">
    <location>
        <begin position="424"/>
        <end position="454"/>
    </location>
</feature>
<dbReference type="InterPro" id="IPR050717">
    <property type="entry name" value="C2H2-ZF_Transcription_Reg"/>
</dbReference>
<feature type="region of interest" description="Disordered" evidence="6">
    <location>
        <begin position="311"/>
        <end position="338"/>
    </location>
</feature>
<dbReference type="SUPFAM" id="SSF57667">
    <property type="entry name" value="beta-beta-alpha zinc fingers"/>
    <property type="match status" value="1"/>
</dbReference>
<feature type="domain" description="C2H2-type" evidence="7">
    <location>
        <begin position="396"/>
        <end position="423"/>
    </location>
</feature>
<feature type="compositionally biased region" description="Basic residues" evidence="6">
    <location>
        <begin position="78"/>
        <end position="87"/>
    </location>
</feature>
<dbReference type="PROSITE" id="PS50157">
    <property type="entry name" value="ZINC_FINGER_C2H2_2"/>
    <property type="match status" value="2"/>
</dbReference>
<sequence>MPTPNEDRSREERNSEESGSGSLFRLDLCVREQSSQQKQSPLEKIKKKSSDDDSDYCANSEGISSSMEEYVAEIPRGRSQRRVLPKRQCRDHGPSRSLLEFEEAFSKKREKTIARSQASSSSNNHHVDEQQNNSFNPENEQGKIASKSLSPVITEHVAMMGGGQPDEDFLAIGKNMNSSDDNSKHRPEYYPTDMDPSSSSDDEELVVQTTRARTKKRVLFKRQRRDHEPSRGLIKDKTTSSVNNDINKSSSTSEESDETYIDVWSYCLSNFGLQPQQMHKKLILERLLSISNYLEYQLDEKTNRLNEYMQIPSTSPESCDRSSTSFQGPSTSNGPRSINTGGQLKKRIFLASKSQIQKVEKLKKEQVKESSVFKECECAHCTYNQERGNRAKKTGHMCTICSKCFSTTQHLRRHMSVHSNERPFVCMYEGCGVKFKSQEIQLIHQKIHETGERPLNQQTISSQTEIGEMIFACDDMKKVVCRPMTKQDKQDDDLRRIYFIPVEQDDVQVEKTLNYTNLSDIKVRARQMKKKVIRGLASEYIDAERGCVVRHVVKQGMEWEVEKAVAFPHLYKGRRLAKRAKTWHRLRLGSIGNSAELEAIPLFKEFFSQLEEQVQLHADLFDEKTADMVRSRVLPDAFNGGHIQMTTTVPLSDILNY</sequence>
<dbReference type="Gene3D" id="3.30.160.60">
    <property type="entry name" value="Classic Zinc Finger"/>
    <property type="match status" value="2"/>
</dbReference>
<dbReference type="InterPro" id="IPR036236">
    <property type="entry name" value="Znf_C2H2_sf"/>
</dbReference>
<name>A0A226CUX3_FOLCA</name>
<evidence type="ECO:0000256" key="3">
    <source>
        <dbReference type="ARBA" id="ARBA00022771"/>
    </source>
</evidence>
<dbReference type="OrthoDB" id="9899552at2759"/>
<gene>
    <name evidence="8" type="ORF">Fcan01_28050</name>
</gene>
<feature type="compositionally biased region" description="Basic and acidic residues" evidence="6">
    <location>
        <begin position="225"/>
        <end position="238"/>
    </location>
</feature>
<evidence type="ECO:0000259" key="7">
    <source>
        <dbReference type="PROSITE" id="PS50157"/>
    </source>
</evidence>
<dbReference type="AlphaFoldDB" id="A0A226CUX3"/>
<feature type="compositionally biased region" description="Polar residues" evidence="6">
    <location>
        <begin position="239"/>
        <end position="248"/>
    </location>
</feature>
<evidence type="ECO:0000256" key="2">
    <source>
        <dbReference type="ARBA" id="ARBA00022737"/>
    </source>
</evidence>
<dbReference type="EMBL" id="LNIX01000063">
    <property type="protein sequence ID" value="OXA37202.1"/>
    <property type="molecule type" value="Genomic_DNA"/>
</dbReference>
<feature type="compositionally biased region" description="Basic residues" evidence="6">
    <location>
        <begin position="212"/>
        <end position="224"/>
    </location>
</feature>
<proteinExistence type="predicted"/>
<dbReference type="GO" id="GO:0000981">
    <property type="term" value="F:DNA-binding transcription factor activity, RNA polymerase II-specific"/>
    <property type="evidence" value="ECO:0007669"/>
    <property type="project" value="TreeGrafter"/>
</dbReference>
<protein>
    <submittedName>
        <fullName evidence="8">Transcription factor Sp4</fullName>
    </submittedName>
</protein>
<feature type="compositionally biased region" description="Polar residues" evidence="6">
    <location>
        <begin position="114"/>
        <end position="139"/>
    </location>
</feature>
<keyword evidence="3 5" id="KW-0863">Zinc-finger</keyword>
<dbReference type="InterPro" id="IPR013087">
    <property type="entry name" value="Znf_C2H2_type"/>
</dbReference>
<dbReference type="PANTHER" id="PTHR14196">
    <property type="entry name" value="ODD-SKIPPED - RELATED"/>
    <property type="match status" value="1"/>
</dbReference>
<accession>A0A226CUX3</accession>
<feature type="compositionally biased region" description="Basic and acidic residues" evidence="6">
    <location>
        <begin position="41"/>
        <end position="51"/>
    </location>
</feature>
<dbReference type="PROSITE" id="PS00028">
    <property type="entry name" value="ZINC_FINGER_C2H2_1"/>
    <property type="match status" value="2"/>
</dbReference>
<keyword evidence="4" id="KW-0862">Zinc</keyword>
<dbReference type="GO" id="GO:0000977">
    <property type="term" value="F:RNA polymerase II transcription regulatory region sequence-specific DNA binding"/>
    <property type="evidence" value="ECO:0007669"/>
    <property type="project" value="TreeGrafter"/>
</dbReference>